<feature type="compositionally biased region" description="Polar residues" evidence="2">
    <location>
        <begin position="151"/>
        <end position="162"/>
    </location>
</feature>
<evidence type="ECO:0000313" key="4">
    <source>
        <dbReference type="Proteomes" id="UP000640725"/>
    </source>
</evidence>
<feature type="coiled-coil region" evidence="1">
    <location>
        <begin position="7"/>
        <end position="48"/>
    </location>
</feature>
<evidence type="ECO:0000313" key="3">
    <source>
        <dbReference type="EMBL" id="MBE9144901.1"/>
    </source>
</evidence>
<protein>
    <submittedName>
        <fullName evidence="3">Uncharacterized protein</fullName>
    </submittedName>
</protein>
<accession>A0ABR9UGF9</accession>
<sequence length="203" mass="22344">MLFTQHINSLTTSVSNIQNQIDELEVQLKELRNNKANLEAELQTVLTLEGAAESALSQSQSFINAAESLGRYDLIETFWTALDSLQNGAIAILPETPETVNQTESEPTNPTEPEPNAITVEATEPDNQSDNQSDTQSESQSDIEPRPLASVGSSGFNPSTADLDTLKRWVRSYQDDNKTRQQGSLTRRSTWEHAAKSIPLNNG</sequence>
<feature type="region of interest" description="Disordered" evidence="2">
    <location>
        <begin position="122"/>
        <end position="203"/>
    </location>
</feature>
<keyword evidence="1" id="KW-0175">Coiled coil</keyword>
<name>A0ABR9UGF9_9CYAN</name>
<keyword evidence="4" id="KW-1185">Reference proteome</keyword>
<dbReference type="RefSeq" id="WP_193870396.1">
    <property type="nucleotide sequence ID" value="NZ_JADEWU010000042.1"/>
</dbReference>
<dbReference type="EMBL" id="JADEWU010000042">
    <property type="protein sequence ID" value="MBE9144901.1"/>
    <property type="molecule type" value="Genomic_DNA"/>
</dbReference>
<evidence type="ECO:0000256" key="2">
    <source>
        <dbReference type="SAM" id="MobiDB-lite"/>
    </source>
</evidence>
<feature type="compositionally biased region" description="Polar residues" evidence="2">
    <location>
        <begin position="125"/>
        <end position="142"/>
    </location>
</feature>
<evidence type="ECO:0000256" key="1">
    <source>
        <dbReference type="SAM" id="Coils"/>
    </source>
</evidence>
<reference evidence="3 4" key="1">
    <citation type="submission" date="2020-10" db="EMBL/GenBank/DDBJ databases">
        <authorList>
            <person name="Castelo-Branco R."/>
            <person name="Eusebio N."/>
            <person name="Adriana R."/>
            <person name="Vieira A."/>
            <person name="Brugerolle De Fraissinette N."/>
            <person name="Rezende De Castro R."/>
            <person name="Schneider M.P."/>
            <person name="Vasconcelos V."/>
            <person name="Leao P.N."/>
        </authorList>
    </citation>
    <scope>NUCLEOTIDE SEQUENCE [LARGE SCALE GENOMIC DNA]</scope>
    <source>
        <strain evidence="3 4">LEGE 06226</strain>
    </source>
</reference>
<comment type="caution">
    <text evidence="3">The sequence shown here is derived from an EMBL/GenBank/DDBJ whole genome shotgun (WGS) entry which is preliminary data.</text>
</comment>
<dbReference type="Proteomes" id="UP000640725">
    <property type="component" value="Unassembled WGS sequence"/>
</dbReference>
<feature type="region of interest" description="Disordered" evidence="2">
    <location>
        <begin position="98"/>
        <end position="117"/>
    </location>
</feature>
<organism evidence="3 4">
    <name type="scientific">Planktothrix mougeotii LEGE 06226</name>
    <dbReference type="NCBI Taxonomy" id="1828728"/>
    <lineage>
        <taxon>Bacteria</taxon>
        <taxon>Bacillati</taxon>
        <taxon>Cyanobacteriota</taxon>
        <taxon>Cyanophyceae</taxon>
        <taxon>Oscillatoriophycideae</taxon>
        <taxon>Oscillatoriales</taxon>
        <taxon>Microcoleaceae</taxon>
        <taxon>Planktothrix</taxon>
    </lineage>
</organism>
<gene>
    <name evidence="3" type="ORF">IQ236_16995</name>
</gene>
<proteinExistence type="predicted"/>
<feature type="compositionally biased region" description="Low complexity" evidence="2">
    <location>
        <begin position="101"/>
        <end position="116"/>
    </location>
</feature>